<dbReference type="Gene3D" id="3.40.50.720">
    <property type="entry name" value="NAD(P)-binding Rossmann-like Domain"/>
    <property type="match status" value="1"/>
</dbReference>
<sequence length="331" mass="35674">MVTDVVRAPPPAELVAAGRELADQVVQPLVVRVATGFGVQDFHADVGEEFPVRVEPARRGVEELEPGDVRRLLRARVDLGVERPREAVRGQQIHPSVADERGPFGDRVEDLLQTAAWRPLLHLRPSPQDRARAVRGPGEGKQVRSFRVVELERPRHGVQHGGGHAGEVPAFQLRVVLDADVGQHRDLAAAQPRYPPVPAGGQAGPIRADLGPPRDEELTDFLTVVHATTISPAARPKGALPVHLSREPRERRRLVVPWIPEIEPDQGGTLPTFALVGAGPGLGLATARRFGAAGHPVALIARDAERLAELTTALARDGIRARAFPADVPPP</sequence>
<dbReference type="PATRIC" id="fig|749927.5.peg.3854"/>
<proteinExistence type="predicted"/>
<dbReference type="OrthoDB" id="9799818at2"/>
<name>A0A0H3D5F6_AMYMU</name>
<dbReference type="Pfam" id="PF00106">
    <property type="entry name" value="adh_short"/>
    <property type="match status" value="1"/>
</dbReference>
<dbReference type="InterPro" id="IPR036291">
    <property type="entry name" value="NAD(P)-bd_dom_sf"/>
</dbReference>
<evidence type="ECO:0008006" key="3">
    <source>
        <dbReference type="Google" id="ProtNLM"/>
    </source>
</evidence>
<reference evidence="1 2" key="1">
    <citation type="journal article" date="2010" name="Cell Res.">
        <title>Complete genome sequence of the rifamycin SV-producing Amycolatopsis mediterranei U32 revealed its genetic characteristics in phylogeny and metabolism.</title>
        <authorList>
            <person name="Zhao W."/>
            <person name="Zhong Y."/>
            <person name="Yuan H."/>
            <person name="Wang J."/>
            <person name="Zheng H."/>
            <person name="Wang Y."/>
            <person name="Cen X."/>
            <person name="Xu F."/>
            <person name="Bai J."/>
            <person name="Han X."/>
            <person name="Lu G."/>
            <person name="Zhu Y."/>
            <person name="Shao Z."/>
            <person name="Yan H."/>
            <person name="Li C."/>
            <person name="Peng N."/>
            <person name="Zhang Z."/>
            <person name="Zhang Y."/>
            <person name="Lin W."/>
            <person name="Fan Y."/>
            <person name="Qin Z."/>
            <person name="Hu Y."/>
            <person name="Zhu B."/>
            <person name="Wang S."/>
            <person name="Ding X."/>
            <person name="Zhao G.P."/>
        </authorList>
    </citation>
    <scope>NUCLEOTIDE SEQUENCE [LARGE SCALE GENOMIC DNA]</scope>
    <source>
        <strain evidence="2">U-32</strain>
    </source>
</reference>
<accession>A0A0H3D5F6</accession>
<evidence type="ECO:0000313" key="1">
    <source>
        <dbReference type="EMBL" id="ADJ45507.1"/>
    </source>
</evidence>
<dbReference type="HOGENOM" id="CLU_838472_0_0_11"/>
<dbReference type="eggNOG" id="COG0300">
    <property type="taxonomic scope" value="Bacteria"/>
</dbReference>
<dbReference type="Proteomes" id="UP000000328">
    <property type="component" value="Chromosome"/>
</dbReference>
<gene>
    <name evidence="1" type="ordered locus">AMED_3726</name>
</gene>
<protein>
    <recommendedName>
        <fullName evidence="3">SDR family NAD(P)-dependent oxidoreductase</fullName>
    </recommendedName>
</protein>
<evidence type="ECO:0000313" key="2">
    <source>
        <dbReference type="Proteomes" id="UP000000328"/>
    </source>
</evidence>
<dbReference type="EMBL" id="CP002000">
    <property type="protein sequence ID" value="ADJ45507.1"/>
    <property type="molecule type" value="Genomic_DNA"/>
</dbReference>
<dbReference type="SUPFAM" id="SSF51735">
    <property type="entry name" value="NAD(P)-binding Rossmann-fold domains"/>
    <property type="match status" value="1"/>
</dbReference>
<organism evidence="1 2">
    <name type="scientific">Amycolatopsis mediterranei (strain U-32)</name>
    <dbReference type="NCBI Taxonomy" id="749927"/>
    <lineage>
        <taxon>Bacteria</taxon>
        <taxon>Bacillati</taxon>
        <taxon>Actinomycetota</taxon>
        <taxon>Actinomycetes</taxon>
        <taxon>Pseudonocardiales</taxon>
        <taxon>Pseudonocardiaceae</taxon>
        <taxon>Amycolatopsis</taxon>
    </lineage>
</organism>
<dbReference type="InterPro" id="IPR002347">
    <property type="entry name" value="SDR_fam"/>
</dbReference>
<dbReference type="KEGG" id="amd:AMED_3726"/>
<dbReference type="AlphaFoldDB" id="A0A0H3D5F6"/>